<keyword evidence="3" id="KW-1185">Reference proteome</keyword>
<name>A0A914AXT3_PATMI</name>
<reference evidence="2" key="1">
    <citation type="submission" date="2022-11" db="UniProtKB">
        <authorList>
            <consortium name="EnsemblMetazoa"/>
        </authorList>
    </citation>
    <scope>IDENTIFICATION</scope>
</reference>
<proteinExistence type="predicted"/>
<dbReference type="InterPro" id="IPR046341">
    <property type="entry name" value="SET_dom_sf"/>
</dbReference>
<dbReference type="Gene3D" id="2.170.270.10">
    <property type="entry name" value="SET domain"/>
    <property type="match status" value="1"/>
</dbReference>
<organism evidence="2 3">
    <name type="scientific">Patiria miniata</name>
    <name type="common">Bat star</name>
    <name type="synonym">Asterina miniata</name>
    <dbReference type="NCBI Taxonomy" id="46514"/>
    <lineage>
        <taxon>Eukaryota</taxon>
        <taxon>Metazoa</taxon>
        <taxon>Echinodermata</taxon>
        <taxon>Eleutherozoa</taxon>
        <taxon>Asterozoa</taxon>
        <taxon>Asteroidea</taxon>
        <taxon>Valvatacea</taxon>
        <taxon>Valvatida</taxon>
        <taxon>Asterinidae</taxon>
        <taxon>Patiria</taxon>
    </lineage>
</organism>
<dbReference type="PROSITE" id="PS50280">
    <property type="entry name" value="SET"/>
    <property type="match status" value="1"/>
</dbReference>
<dbReference type="InterPro" id="IPR040415">
    <property type="entry name" value="SETD9"/>
</dbReference>
<dbReference type="AlphaFoldDB" id="A0A914AXT3"/>
<dbReference type="CDD" id="cd10537">
    <property type="entry name" value="SET_SETD9"/>
    <property type="match status" value="1"/>
</dbReference>
<protein>
    <recommendedName>
        <fullName evidence="1">SET domain-containing protein</fullName>
    </recommendedName>
</protein>
<dbReference type="RefSeq" id="XP_038068498.1">
    <property type="nucleotide sequence ID" value="XM_038212570.1"/>
</dbReference>
<accession>A0A914AXT3</accession>
<dbReference type="OMA" id="PVERYQH"/>
<evidence type="ECO:0000313" key="2">
    <source>
        <dbReference type="EnsemblMetazoa" id="XP_038068498.1"/>
    </source>
</evidence>
<feature type="domain" description="SET" evidence="1">
    <location>
        <begin position="260"/>
        <end position="442"/>
    </location>
</feature>
<dbReference type="PANTHER" id="PTHR33524:SF2">
    <property type="entry name" value="SET DOMAIN-CONTAINING PROTEIN 9"/>
    <property type="match status" value="1"/>
</dbReference>
<evidence type="ECO:0000259" key="1">
    <source>
        <dbReference type="PROSITE" id="PS50280"/>
    </source>
</evidence>
<dbReference type="Proteomes" id="UP000887568">
    <property type="component" value="Unplaced"/>
</dbReference>
<dbReference type="OrthoDB" id="442460at2759"/>
<dbReference type="GeneID" id="119737916"/>
<dbReference type="SUPFAM" id="SSF82199">
    <property type="entry name" value="SET domain"/>
    <property type="match status" value="1"/>
</dbReference>
<evidence type="ECO:0000313" key="3">
    <source>
        <dbReference type="Proteomes" id="UP000887568"/>
    </source>
</evidence>
<dbReference type="PANTHER" id="PTHR33524">
    <property type="entry name" value="C5ORF35"/>
    <property type="match status" value="1"/>
</dbReference>
<sequence length="446" mass="51201">MLGTLAKRWKQYKYRFVPWIALNIRKRKVRTVEGERNDKVISDGKVEQSLLLFFTGLSRQDNGSKDAMHNHKVQRSGGQANERIGSNRHFHSVEVPNRCKQGHYWCQYPNKKGCRTSGQTPPQNNSEIRQSFIYLLEELNKRLRVHVLQLYCNLKYLHLTFFFWFKCKCLELQMFGQQVKGTNFPGKELSCYHCSQQCTWRVTKSFAMKPTVEMVCTLANTTSSRGYTCATSQNQRNDVQKVQGTRLRCQEGLEVMQRMLGFTIERQPSSITGGGTGVFVTRGTIPAETVVAMYPGTVYKSWEPILLQSVANPFIFRCLDGTLIDGNDKGISRMVYRSCTQRDRMGPYLTSDLTWLTEAPSNPMAVGQYVNNQNKGNEANVAYQEFDVPDSFPFHLLQFIPNVFYSSTYQQGDSSNPRLMRTVVLVSLREIQCGEELFSSYFTIVH</sequence>
<dbReference type="InterPro" id="IPR001214">
    <property type="entry name" value="SET_dom"/>
</dbReference>
<dbReference type="EnsemblMetazoa" id="XM_038212570.1">
    <property type="protein sequence ID" value="XP_038068498.1"/>
    <property type="gene ID" value="LOC119737916"/>
</dbReference>